<evidence type="ECO:0000256" key="2">
    <source>
        <dbReference type="ARBA" id="ARBA00010617"/>
    </source>
</evidence>
<evidence type="ECO:0000256" key="4">
    <source>
        <dbReference type="ARBA" id="ARBA00022723"/>
    </source>
</evidence>
<dbReference type="Pfam" id="PF00067">
    <property type="entry name" value="p450"/>
    <property type="match status" value="1"/>
</dbReference>
<accession>A0A913XQ65</accession>
<dbReference type="AlphaFoldDB" id="A0A913XQ65"/>
<dbReference type="GO" id="GO:0016705">
    <property type="term" value="F:oxidoreductase activity, acting on paired donors, with incorporation or reduction of molecular oxygen"/>
    <property type="evidence" value="ECO:0007669"/>
    <property type="project" value="InterPro"/>
</dbReference>
<dbReference type="GO" id="GO:0020037">
    <property type="term" value="F:heme binding"/>
    <property type="evidence" value="ECO:0007669"/>
    <property type="project" value="InterPro"/>
</dbReference>
<keyword evidence="10" id="KW-1133">Transmembrane helix</keyword>
<evidence type="ECO:0000313" key="12">
    <source>
        <dbReference type="Proteomes" id="UP000887567"/>
    </source>
</evidence>
<dbReference type="GO" id="GO:0004497">
    <property type="term" value="F:monooxygenase activity"/>
    <property type="evidence" value="ECO:0007669"/>
    <property type="project" value="UniProtKB-KW"/>
</dbReference>
<keyword evidence="12" id="KW-1185">Reference proteome</keyword>
<dbReference type="PROSITE" id="PS00086">
    <property type="entry name" value="CYTOCHROME_P450"/>
    <property type="match status" value="1"/>
</dbReference>
<dbReference type="InterPro" id="IPR036396">
    <property type="entry name" value="Cyt_P450_sf"/>
</dbReference>
<protein>
    <recommendedName>
        <fullName evidence="13">Cytochrome P450</fullName>
    </recommendedName>
</protein>
<dbReference type="OMA" id="HERSMAI"/>
<keyword evidence="3 8" id="KW-0349">Heme</keyword>
<dbReference type="OrthoDB" id="1470350at2759"/>
<evidence type="ECO:0000256" key="5">
    <source>
        <dbReference type="ARBA" id="ARBA00023002"/>
    </source>
</evidence>
<dbReference type="PRINTS" id="PR00385">
    <property type="entry name" value="P450"/>
</dbReference>
<dbReference type="GeneID" id="110245581"/>
<evidence type="ECO:0000256" key="10">
    <source>
        <dbReference type="SAM" id="Phobius"/>
    </source>
</evidence>
<feature type="transmembrane region" description="Helical" evidence="10">
    <location>
        <begin position="16"/>
        <end position="38"/>
    </location>
</feature>
<evidence type="ECO:0000256" key="3">
    <source>
        <dbReference type="ARBA" id="ARBA00022617"/>
    </source>
</evidence>
<dbReference type="Proteomes" id="UP000887567">
    <property type="component" value="Unplaced"/>
</dbReference>
<sequence>MITEFLWELFHRLQTLTWPTVILTVITGFVAWFVYQIVQEKLSPLRKIPSPPGRLPFFGHLFSLWKHGGLHMGLREWEGRYGPIIAFGPGFGRRSERVVIYDKDLIRQVMISESHKYRRPEIVKDIIPGVGNGLFASSGKVHAKQRKMINPAFSLTNLKTFVPAFVESAEELVELWTRKIQNSSTVDVGDDICHLTLDIIGKTSFGYGFNTVLGKETEVSTAFNTLLNGAEFGYVVRSRMIPFYRYLPFSDNLAIKKSISLVNSTVFKVINERRMLREQGKAADHKDLLNLLLEMYDEETGAGFDDEELRAQVFTFMLAGHETTSTSLSWTLYELAKNPEIQDKIRQEIKGVLKEGEELTWTKLDQLEYLGCMIKESLRLHGPASFVGRETNQTVHIGGYEIPKNTFVTVPIDALHLSPDLWENPLDFIPERFMKTNASPMNQYPFLPFSFGPRICIGYKFAMAEMKTIVLTLMKNFKLTAVPGFKVKSFMKLTTKPDPSVKVQISLLH</sequence>
<dbReference type="InterPro" id="IPR002401">
    <property type="entry name" value="Cyt_P450_E_grp-I"/>
</dbReference>
<dbReference type="Gene3D" id="1.10.630.10">
    <property type="entry name" value="Cytochrome P450"/>
    <property type="match status" value="1"/>
</dbReference>
<dbReference type="PANTHER" id="PTHR24291:SF175">
    <property type="entry name" value="CYTOCHROME P450"/>
    <property type="match status" value="1"/>
</dbReference>
<comment type="cofactor">
    <cofactor evidence="1 8">
        <name>heme</name>
        <dbReference type="ChEBI" id="CHEBI:30413"/>
    </cofactor>
</comment>
<reference evidence="11" key="1">
    <citation type="submission" date="2022-11" db="UniProtKB">
        <authorList>
            <consortium name="EnsemblMetazoa"/>
        </authorList>
    </citation>
    <scope>IDENTIFICATION</scope>
</reference>
<keyword evidence="10" id="KW-0472">Membrane</keyword>
<keyword evidence="6 8" id="KW-0408">Iron</keyword>
<dbReference type="PRINTS" id="PR00463">
    <property type="entry name" value="EP450I"/>
</dbReference>
<evidence type="ECO:0000256" key="1">
    <source>
        <dbReference type="ARBA" id="ARBA00001971"/>
    </source>
</evidence>
<feature type="binding site" description="axial binding residue" evidence="8">
    <location>
        <position position="456"/>
    </location>
    <ligand>
        <name>heme</name>
        <dbReference type="ChEBI" id="CHEBI:30413"/>
    </ligand>
    <ligandPart>
        <name>Fe</name>
        <dbReference type="ChEBI" id="CHEBI:18248"/>
    </ligandPart>
</feature>
<dbReference type="FunFam" id="1.10.630.10:FF:000182">
    <property type="entry name" value="Cytochrome P450 3A4"/>
    <property type="match status" value="1"/>
</dbReference>
<dbReference type="KEGG" id="epa:110245581"/>
<dbReference type="PANTHER" id="PTHR24291">
    <property type="entry name" value="CYTOCHROME P450 FAMILY 4"/>
    <property type="match status" value="1"/>
</dbReference>
<evidence type="ECO:0000256" key="6">
    <source>
        <dbReference type="ARBA" id="ARBA00023004"/>
    </source>
</evidence>
<dbReference type="EnsemblMetazoa" id="XM_021051867.2">
    <property type="protein sequence ID" value="XP_020907526.1"/>
    <property type="gene ID" value="LOC110245581"/>
</dbReference>
<proteinExistence type="inferred from homology"/>
<keyword evidence="5 9" id="KW-0560">Oxidoreductase</keyword>
<dbReference type="SUPFAM" id="SSF48264">
    <property type="entry name" value="Cytochrome P450"/>
    <property type="match status" value="1"/>
</dbReference>
<dbReference type="InterPro" id="IPR017972">
    <property type="entry name" value="Cyt_P450_CS"/>
</dbReference>
<organism evidence="11 12">
    <name type="scientific">Exaiptasia diaphana</name>
    <name type="common">Tropical sea anemone</name>
    <name type="synonym">Aiptasia pulchella</name>
    <dbReference type="NCBI Taxonomy" id="2652724"/>
    <lineage>
        <taxon>Eukaryota</taxon>
        <taxon>Metazoa</taxon>
        <taxon>Cnidaria</taxon>
        <taxon>Anthozoa</taxon>
        <taxon>Hexacorallia</taxon>
        <taxon>Actiniaria</taxon>
        <taxon>Aiptasiidae</taxon>
        <taxon>Exaiptasia</taxon>
    </lineage>
</organism>
<keyword evidence="7 9" id="KW-0503">Monooxygenase</keyword>
<keyword evidence="4 8" id="KW-0479">Metal-binding</keyword>
<comment type="similarity">
    <text evidence="2 9">Belongs to the cytochrome P450 family.</text>
</comment>
<evidence type="ECO:0000256" key="7">
    <source>
        <dbReference type="ARBA" id="ARBA00023033"/>
    </source>
</evidence>
<dbReference type="InterPro" id="IPR050196">
    <property type="entry name" value="Cytochrome_P450_Monoox"/>
</dbReference>
<dbReference type="GO" id="GO:0005506">
    <property type="term" value="F:iron ion binding"/>
    <property type="evidence" value="ECO:0007669"/>
    <property type="project" value="InterPro"/>
</dbReference>
<dbReference type="InterPro" id="IPR001128">
    <property type="entry name" value="Cyt_P450"/>
</dbReference>
<evidence type="ECO:0008006" key="13">
    <source>
        <dbReference type="Google" id="ProtNLM"/>
    </source>
</evidence>
<keyword evidence="10" id="KW-0812">Transmembrane</keyword>
<evidence type="ECO:0000256" key="9">
    <source>
        <dbReference type="RuleBase" id="RU000461"/>
    </source>
</evidence>
<evidence type="ECO:0000313" key="11">
    <source>
        <dbReference type="EnsemblMetazoa" id="XP_020907526.1"/>
    </source>
</evidence>
<dbReference type="RefSeq" id="XP_020907526.1">
    <property type="nucleotide sequence ID" value="XM_021051867.2"/>
</dbReference>
<evidence type="ECO:0000256" key="8">
    <source>
        <dbReference type="PIRSR" id="PIRSR602401-1"/>
    </source>
</evidence>
<name>A0A913XQ65_EXADI</name>